<proteinExistence type="predicted"/>
<organism evidence="2 3">
    <name type="scientific">Hominilimicola fabiformis</name>
    <dbReference type="NCBI Taxonomy" id="2885356"/>
    <lineage>
        <taxon>Bacteria</taxon>
        <taxon>Bacillati</taxon>
        <taxon>Bacillota</taxon>
        <taxon>Clostridia</taxon>
        <taxon>Eubacteriales</taxon>
        <taxon>Oscillospiraceae</taxon>
        <taxon>Hominilimicola</taxon>
    </lineage>
</organism>
<feature type="coiled-coil region" evidence="1">
    <location>
        <begin position="65"/>
        <end position="117"/>
    </location>
</feature>
<keyword evidence="3" id="KW-1185">Reference proteome</keyword>
<evidence type="ECO:0000256" key="1">
    <source>
        <dbReference type="SAM" id="Coils"/>
    </source>
</evidence>
<sequence>MKGLNEMDMDMDIMEIVDMMEEAIEKASAVPLTGKVMIDKGELLDYIQEIRLVYPDELKEAKWVKEERQRILSEAENRAEAIQKNAEETQMQLIDEHEITKAAYEQANELVNAAQQKSIEIKTDTDQYVDDVLNDVEHRLDLLLRKVREDRGYFNNN</sequence>
<dbReference type="EMBL" id="JAJEQM010000015">
    <property type="protein sequence ID" value="MCC2211274.1"/>
    <property type="molecule type" value="Genomic_DNA"/>
</dbReference>
<reference evidence="2 3" key="1">
    <citation type="submission" date="2021-10" db="EMBL/GenBank/DDBJ databases">
        <title>Anaerobic single-cell dispensing facilitates the cultivation of human gut bacteria.</title>
        <authorList>
            <person name="Afrizal A."/>
        </authorList>
    </citation>
    <scope>NUCLEOTIDE SEQUENCE [LARGE SCALE GENOMIC DNA]</scope>
    <source>
        <strain evidence="2 3">CLA-AA-H232</strain>
    </source>
</reference>
<dbReference type="AlphaFoldDB" id="A0AAE3E057"/>
<name>A0AAE3E057_9FIRM</name>
<gene>
    <name evidence="2" type="ORF">LKE05_10795</name>
</gene>
<protein>
    <submittedName>
        <fullName evidence="2">ATPase</fullName>
    </submittedName>
</protein>
<comment type="caution">
    <text evidence="2">The sequence shown here is derived from an EMBL/GenBank/DDBJ whole genome shotgun (WGS) entry which is preliminary data.</text>
</comment>
<accession>A0AAE3E057</accession>
<dbReference type="Proteomes" id="UP001198242">
    <property type="component" value="Unassembled WGS sequence"/>
</dbReference>
<keyword evidence="1" id="KW-0175">Coiled coil</keyword>
<evidence type="ECO:0000313" key="3">
    <source>
        <dbReference type="Proteomes" id="UP001198242"/>
    </source>
</evidence>
<evidence type="ECO:0000313" key="2">
    <source>
        <dbReference type="EMBL" id="MCC2211274.1"/>
    </source>
</evidence>